<dbReference type="EMBL" id="SBJO01000323">
    <property type="protein sequence ID" value="KAF9761506.1"/>
    <property type="molecule type" value="Genomic_DNA"/>
</dbReference>
<reference evidence="1 2" key="1">
    <citation type="journal article" date="2020" name="Genome Biol. Evol.">
        <title>Comparative genomics of strictly vertically transmitted, feminizing microsporidia endosymbionts of amphipod crustaceans.</title>
        <authorList>
            <person name="Cormier A."/>
            <person name="Chebbi M.A."/>
            <person name="Giraud I."/>
            <person name="Wattier R."/>
            <person name="Teixeira M."/>
            <person name="Gilbert C."/>
            <person name="Rigaud T."/>
            <person name="Cordaux R."/>
        </authorList>
    </citation>
    <scope>NUCLEOTIDE SEQUENCE [LARGE SCALE GENOMIC DNA]</scope>
    <source>
        <strain evidence="1 2">Ou3-Ou53</strain>
    </source>
</reference>
<comment type="caution">
    <text evidence="1">The sequence shown here is derived from an EMBL/GenBank/DDBJ whole genome shotgun (WGS) entry which is preliminary data.</text>
</comment>
<accession>A0A9P6KYA0</accession>
<gene>
    <name evidence="1" type="ORF">NGRA_2603</name>
</gene>
<protein>
    <submittedName>
        <fullName evidence="1">Uncharacterized protein</fullName>
    </submittedName>
</protein>
<name>A0A9P6KYA0_9MICR</name>
<dbReference type="AlphaFoldDB" id="A0A9P6KYA0"/>
<organism evidence="1 2">
    <name type="scientific">Nosema granulosis</name>
    <dbReference type="NCBI Taxonomy" id="83296"/>
    <lineage>
        <taxon>Eukaryota</taxon>
        <taxon>Fungi</taxon>
        <taxon>Fungi incertae sedis</taxon>
        <taxon>Microsporidia</taxon>
        <taxon>Nosematidae</taxon>
        <taxon>Nosema</taxon>
    </lineage>
</organism>
<keyword evidence="2" id="KW-1185">Reference proteome</keyword>
<proteinExistence type="predicted"/>
<dbReference type="Proteomes" id="UP000740883">
    <property type="component" value="Unassembled WGS sequence"/>
</dbReference>
<evidence type="ECO:0000313" key="2">
    <source>
        <dbReference type="Proteomes" id="UP000740883"/>
    </source>
</evidence>
<sequence length="180" mass="21079">MTNDLIILFLNHEIDKEGLKNILKINNIAIDDFNKEVKKYIEELKLRKRSSLKVASLLDSRFKKEILAIESPSVNKSPHGIFFFDKKLDFDYVYRNSGFLTYKSARRLLSVEELVYKAKEYLRAMNMSLEVDERSISLISKSLEFLLKNVFDGCGDNIDFEKVMEILKKHTKILNLYSLQ</sequence>
<evidence type="ECO:0000313" key="1">
    <source>
        <dbReference type="EMBL" id="KAF9761506.1"/>
    </source>
</evidence>